<comment type="similarity">
    <text evidence="3">Belongs to the elongation factor P family.</text>
</comment>
<keyword evidence="4" id="KW-0963">Cytoplasm</keyword>
<sequence>ILIILEEDSYMITAGDFRNGVTFEMDGQVMQVVEFQHVKPGKGAAFVRTKMKNVITGAVTETSFNPTAKFESATIDRKTMEYSYNDGNLYYFMDPETYELIPIDESALGSNFRFVKENMECVISSYKGKVFLVEPPTFVELEVTDTDPGFAGNTATNATKPATLETGAEIKVPLFINPGDRIRVDTRVGEYLERAKG</sequence>
<comment type="subcellular location">
    <subcellularLocation>
        <location evidence="1">Cytoplasm</location>
    </subcellularLocation>
</comment>
<dbReference type="GO" id="GO:0005829">
    <property type="term" value="C:cytosol"/>
    <property type="evidence" value="ECO:0007669"/>
    <property type="project" value="UniProtKB-ARBA"/>
</dbReference>
<evidence type="ECO:0000313" key="9">
    <source>
        <dbReference type="EMBL" id="EKC73080.1"/>
    </source>
</evidence>
<dbReference type="NCBIfam" id="TIGR00038">
    <property type="entry name" value="efp"/>
    <property type="match status" value="1"/>
</dbReference>
<dbReference type="HAMAP" id="MF_00141">
    <property type="entry name" value="EF_P"/>
    <property type="match status" value="1"/>
</dbReference>
<dbReference type="SUPFAM" id="SSF50104">
    <property type="entry name" value="Translation proteins SH3-like domain"/>
    <property type="match status" value="1"/>
</dbReference>
<evidence type="ECO:0000256" key="2">
    <source>
        <dbReference type="ARBA" id="ARBA00004815"/>
    </source>
</evidence>
<dbReference type="Pfam" id="PF08207">
    <property type="entry name" value="EFP_N"/>
    <property type="match status" value="1"/>
</dbReference>
<evidence type="ECO:0000256" key="1">
    <source>
        <dbReference type="ARBA" id="ARBA00004496"/>
    </source>
</evidence>
<dbReference type="SMART" id="SM01185">
    <property type="entry name" value="EFP"/>
    <property type="match status" value="1"/>
</dbReference>
<dbReference type="InterPro" id="IPR008991">
    <property type="entry name" value="Translation_prot_SH3-like_sf"/>
</dbReference>
<feature type="non-terminal residue" evidence="9">
    <location>
        <position position="1"/>
    </location>
</feature>
<evidence type="ECO:0000256" key="3">
    <source>
        <dbReference type="ARBA" id="ARBA00009479"/>
    </source>
</evidence>
<dbReference type="GO" id="GO:0003746">
    <property type="term" value="F:translation elongation factor activity"/>
    <property type="evidence" value="ECO:0007669"/>
    <property type="project" value="UniProtKB-KW"/>
</dbReference>
<feature type="domain" description="Elongation factor P C-terminal" evidence="7">
    <location>
        <begin position="139"/>
        <end position="194"/>
    </location>
</feature>
<keyword evidence="5 9" id="KW-0251">Elongation factor</keyword>
<keyword evidence="6" id="KW-0648">Protein biosynthesis</keyword>
<gene>
    <name evidence="9" type="ORF">OBE_02569</name>
</gene>
<dbReference type="Pfam" id="PF01132">
    <property type="entry name" value="EFP"/>
    <property type="match status" value="1"/>
</dbReference>
<dbReference type="InterPro" id="IPR001059">
    <property type="entry name" value="Transl_elong_P/YeiP_cen"/>
</dbReference>
<dbReference type="PROSITE" id="PS01275">
    <property type="entry name" value="EFP"/>
    <property type="match status" value="1"/>
</dbReference>
<dbReference type="InterPro" id="IPR020599">
    <property type="entry name" value="Transl_elong_fac_P/YeiP"/>
</dbReference>
<dbReference type="FunFam" id="2.40.50.140:FF:000004">
    <property type="entry name" value="Elongation factor P"/>
    <property type="match status" value="1"/>
</dbReference>
<dbReference type="PANTHER" id="PTHR30053">
    <property type="entry name" value="ELONGATION FACTOR P"/>
    <property type="match status" value="1"/>
</dbReference>
<dbReference type="NCBIfam" id="NF001810">
    <property type="entry name" value="PRK00529.1"/>
    <property type="match status" value="1"/>
</dbReference>
<proteinExistence type="inferred from homology"/>
<dbReference type="Gene3D" id="2.30.30.30">
    <property type="match status" value="1"/>
</dbReference>
<dbReference type="EMBL" id="AJWZ01001681">
    <property type="protein sequence ID" value="EKC73080.1"/>
    <property type="molecule type" value="Genomic_DNA"/>
</dbReference>
<dbReference type="CDD" id="cd05794">
    <property type="entry name" value="S1_EF-P_repeat_2"/>
    <property type="match status" value="1"/>
</dbReference>
<dbReference type="InterPro" id="IPR014722">
    <property type="entry name" value="Rib_uL2_dom2"/>
</dbReference>
<feature type="domain" description="Translation elongation factor P/YeiP central" evidence="8">
    <location>
        <begin position="77"/>
        <end position="131"/>
    </location>
</feature>
<dbReference type="Gene3D" id="2.40.50.140">
    <property type="entry name" value="Nucleic acid-binding proteins"/>
    <property type="match status" value="2"/>
</dbReference>
<dbReference type="SUPFAM" id="SSF50249">
    <property type="entry name" value="Nucleic acid-binding proteins"/>
    <property type="match status" value="2"/>
</dbReference>
<dbReference type="UniPathway" id="UPA00345"/>
<dbReference type="PIRSF" id="PIRSF005901">
    <property type="entry name" value="EF-P"/>
    <property type="match status" value="1"/>
</dbReference>
<dbReference type="SMART" id="SM00841">
    <property type="entry name" value="Elong-fact-P_C"/>
    <property type="match status" value="1"/>
</dbReference>
<comment type="caution">
    <text evidence="9">The sequence shown here is derived from an EMBL/GenBank/DDBJ whole genome shotgun (WGS) entry which is preliminary data.</text>
</comment>
<dbReference type="InterPro" id="IPR011768">
    <property type="entry name" value="Transl_elongation_fac_P"/>
</dbReference>
<evidence type="ECO:0000256" key="5">
    <source>
        <dbReference type="ARBA" id="ARBA00022768"/>
    </source>
</evidence>
<dbReference type="GO" id="GO:0043043">
    <property type="term" value="P:peptide biosynthetic process"/>
    <property type="evidence" value="ECO:0007669"/>
    <property type="project" value="InterPro"/>
</dbReference>
<protein>
    <submittedName>
        <fullName evidence="9">Translation elongation factor P</fullName>
    </submittedName>
</protein>
<dbReference type="CDD" id="cd04470">
    <property type="entry name" value="S1_EF-P_repeat_1"/>
    <property type="match status" value="1"/>
</dbReference>
<dbReference type="InterPro" id="IPR013185">
    <property type="entry name" value="Transl_elong_KOW-like"/>
</dbReference>
<evidence type="ECO:0000256" key="4">
    <source>
        <dbReference type="ARBA" id="ARBA00022490"/>
    </source>
</evidence>
<comment type="pathway">
    <text evidence="2">Protein biosynthesis; polypeptide chain elongation.</text>
</comment>
<evidence type="ECO:0000259" key="8">
    <source>
        <dbReference type="SMART" id="SM01185"/>
    </source>
</evidence>
<dbReference type="AlphaFoldDB" id="K1U407"/>
<dbReference type="FunFam" id="2.30.30.30:FF:000003">
    <property type="entry name" value="Elongation factor P"/>
    <property type="match status" value="1"/>
</dbReference>
<dbReference type="InterPro" id="IPR012340">
    <property type="entry name" value="NA-bd_OB-fold"/>
</dbReference>
<organism evidence="9">
    <name type="scientific">human gut metagenome</name>
    <dbReference type="NCBI Taxonomy" id="408170"/>
    <lineage>
        <taxon>unclassified sequences</taxon>
        <taxon>metagenomes</taxon>
        <taxon>organismal metagenomes</taxon>
    </lineage>
</organism>
<dbReference type="FunFam" id="2.40.50.140:FF:000009">
    <property type="entry name" value="Elongation factor P"/>
    <property type="match status" value="1"/>
</dbReference>
<dbReference type="Pfam" id="PF09285">
    <property type="entry name" value="Elong-fact-P_C"/>
    <property type="match status" value="1"/>
</dbReference>
<accession>K1U407</accession>
<reference evidence="9" key="1">
    <citation type="journal article" date="2013" name="Environ. Microbiol.">
        <title>Microbiota from the distal guts of lean and obese adolescents exhibit partial functional redundancy besides clear differences in community structure.</title>
        <authorList>
            <person name="Ferrer M."/>
            <person name="Ruiz A."/>
            <person name="Lanza F."/>
            <person name="Haange S.B."/>
            <person name="Oberbach A."/>
            <person name="Till H."/>
            <person name="Bargiela R."/>
            <person name="Campoy C."/>
            <person name="Segura M.T."/>
            <person name="Richter M."/>
            <person name="von Bergen M."/>
            <person name="Seifert J."/>
            <person name="Suarez A."/>
        </authorList>
    </citation>
    <scope>NUCLEOTIDE SEQUENCE</scope>
</reference>
<dbReference type="InterPro" id="IPR013852">
    <property type="entry name" value="Transl_elong_P/YeiP_CS"/>
</dbReference>
<dbReference type="InterPro" id="IPR015365">
    <property type="entry name" value="Elong-fact-P_C"/>
</dbReference>
<evidence type="ECO:0000256" key="6">
    <source>
        <dbReference type="ARBA" id="ARBA00022917"/>
    </source>
</evidence>
<evidence type="ECO:0000259" key="7">
    <source>
        <dbReference type="SMART" id="SM00841"/>
    </source>
</evidence>
<name>K1U407_9ZZZZ</name>
<dbReference type="PANTHER" id="PTHR30053:SF12">
    <property type="entry name" value="ELONGATION FACTOR P (EF-P) FAMILY PROTEIN"/>
    <property type="match status" value="1"/>
</dbReference>